<dbReference type="EMBL" id="LACI01000336">
    <property type="protein sequence ID" value="KJU87065.1"/>
    <property type="molecule type" value="Genomic_DNA"/>
</dbReference>
<accession>A0A0F3GYV6</accession>
<evidence type="ECO:0000313" key="2">
    <source>
        <dbReference type="Proteomes" id="UP000033423"/>
    </source>
</evidence>
<reference evidence="1 2" key="1">
    <citation type="submission" date="2015-02" db="EMBL/GenBank/DDBJ databases">
        <title>Single-cell genomics of uncultivated deep-branching MTB reveals a conserved set of magnetosome genes.</title>
        <authorList>
            <person name="Kolinko S."/>
            <person name="Richter M."/>
            <person name="Glockner F.O."/>
            <person name="Brachmann A."/>
            <person name="Schuler D."/>
        </authorList>
    </citation>
    <scope>NUCLEOTIDE SEQUENCE [LARGE SCALE GENOMIC DNA]</scope>
    <source>
        <strain evidence="1">TM-1</strain>
    </source>
</reference>
<evidence type="ECO:0000313" key="1">
    <source>
        <dbReference type="EMBL" id="KJU87065.1"/>
    </source>
</evidence>
<proteinExistence type="predicted"/>
<name>A0A0F3GYV6_9BACT</name>
<protein>
    <submittedName>
        <fullName evidence="1">Uncharacterized protein</fullName>
    </submittedName>
</protein>
<comment type="caution">
    <text evidence="1">The sequence shown here is derived from an EMBL/GenBank/DDBJ whole genome shotgun (WGS) entry which is preliminary data.</text>
</comment>
<dbReference type="AlphaFoldDB" id="A0A0F3GYV6"/>
<dbReference type="Proteomes" id="UP000033423">
    <property type="component" value="Unassembled WGS sequence"/>
</dbReference>
<keyword evidence="2" id="KW-1185">Reference proteome</keyword>
<gene>
    <name evidence="1" type="ORF">MBAV_000740</name>
</gene>
<sequence>MSKGGVSQVVPQGHGLGEVFVETQGTGNSARNLCNLQDVGQASAVVVPARGKEYLRLVLEAPKRL</sequence>
<organism evidence="1 2">
    <name type="scientific">Candidatus Magnetobacterium bavaricum</name>
    <dbReference type="NCBI Taxonomy" id="29290"/>
    <lineage>
        <taxon>Bacteria</taxon>
        <taxon>Pseudomonadati</taxon>
        <taxon>Nitrospirota</taxon>
        <taxon>Thermodesulfovibrionia</taxon>
        <taxon>Thermodesulfovibrionales</taxon>
        <taxon>Candidatus Magnetobacteriaceae</taxon>
        <taxon>Candidatus Magnetobacterium</taxon>
    </lineage>
</organism>